<dbReference type="NCBIfam" id="TIGR02532">
    <property type="entry name" value="IV_pilin_GFxxxE"/>
    <property type="match status" value="1"/>
</dbReference>
<evidence type="ECO:0000313" key="4">
    <source>
        <dbReference type="Proteomes" id="UP000319212"/>
    </source>
</evidence>
<dbReference type="Proteomes" id="UP000319212">
    <property type="component" value="Unassembled WGS sequence"/>
</dbReference>
<reference evidence="3 4" key="1">
    <citation type="journal article" date="2019" name="Environ. Microbiol.">
        <title>Species interactions and distinct microbial communities in high Arctic permafrost affected cryosols are associated with the CH4 and CO2 gas fluxes.</title>
        <authorList>
            <person name="Altshuler I."/>
            <person name="Hamel J."/>
            <person name="Turney S."/>
            <person name="Magnuson E."/>
            <person name="Levesque R."/>
            <person name="Greer C."/>
            <person name="Whyte L.G."/>
        </authorList>
    </citation>
    <scope>NUCLEOTIDE SEQUENCE [LARGE SCALE GENOMIC DNA]</scope>
    <source>
        <strain evidence="3 4">S06.C</strain>
    </source>
</reference>
<gene>
    <name evidence="3" type="primary">gspH</name>
    <name evidence="3" type="ORF">EAH82_07065</name>
</gene>
<protein>
    <submittedName>
        <fullName evidence="3">Type II secretion system protein GspH</fullName>
    </submittedName>
</protein>
<evidence type="ECO:0000313" key="3">
    <source>
        <dbReference type="EMBL" id="TPG28558.1"/>
    </source>
</evidence>
<dbReference type="SUPFAM" id="SSF54523">
    <property type="entry name" value="Pili subunits"/>
    <property type="match status" value="1"/>
</dbReference>
<name>A0A502DT24_9BURK</name>
<dbReference type="InterPro" id="IPR045584">
    <property type="entry name" value="Pilin-like"/>
</dbReference>
<dbReference type="OrthoDB" id="9154196at2"/>
<dbReference type="InterPro" id="IPR012902">
    <property type="entry name" value="N_methyl_site"/>
</dbReference>
<evidence type="ECO:0000256" key="2">
    <source>
        <dbReference type="SAM" id="Phobius"/>
    </source>
</evidence>
<feature type="transmembrane region" description="Helical" evidence="2">
    <location>
        <begin position="29"/>
        <end position="50"/>
    </location>
</feature>
<accession>A0A502DT24</accession>
<dbReference type="EMBL" id="RCZI01000002">
    <property type="protein sequence ID" value="TPG28558.1"/>
    <property type="molecule type" value="Genomic_DNA"/>
</dbReference>
<proteinExistence type="predicted"/>
<keyword evidence="2" id="KW-0812">Transmembrane</keyword>
<dbReference type="AlphaFoldDB" id="A0A502DT24"/>
<sequence length="169" mass="17428">MPTSAAGSKPGRPTSRRAHAPGRRGGFTLLELLVVIAIIAMATAGVGLALRDSGQASLEREGDRLAALLESARAQSRASGAVVRWRPTPQGPRAFAFDGLPPDALPTHWMTEGIHAQPAGADGRPAIALQLGPEPIIAAQQVVIGSDALPGKSLRIATDGLRPFAVISP</sequence>
<organism evidence="3 4">
    <name type="scientific">Variovorax guangxiensis</name>
    <dbReference type="NCBI Taxonomy" id="1775474"/>
    <lineage>
        <taxon>Bacteria</taxon>
        <taxon>Pseudomonadati</taxon>
        <taxon>Pseudomonadota</taxon>
        <taxon>Betaproteobacteria</taxon>
        <taxon>Burkholderiales</taxon>
        <taxon>Comamonadaceae</taxon>
        <taxon>Variovorax</taxon>
    </lineage>
</organism>
<evidence type="ECO:0000256" key="1">
    <source>
        <dbReference type="SAM" id="MobiDB-lite"/>
    </source>
</evidence>
<keyword evidence="2" id="KW-0472">Membrane</keyword>
<comment type="caution">
    <text evidence="3">The sequence shown here is derived from an EMBL/GenBank/DDBJ whole genome shotgun (WGS) entry which is preliminary data.</text>
</comment>
<feature type="region of interest" description="Disordered" evidence="1">
    <location>
        <begin position="1"/>
        <end position="22"/>
    </location>
</feature>
<keyword evidence="2" id="KW-1133">Transmembrane helix</keyword>
<dbReference type="RefSeq" id="WP_140840163.1">
    <property type="nucleotide sequence ID" value="NZ_RCZI01000002.1"/>
</dbReference>
<dbReference type="PROSITE" id="PS00409">
    <property type="entry name" value="PROKAR_NTER_METHYL"/>
    <property type="match status" value="1"/>
</dbReference>
<dbReference type="Pfam" id="PF07963">
    <property type="entry name" value="N_methyl"/>
    <property type="match status" value="1"/>
</dbReference>